<dbReference type="Gene3D" id="3.40.50.720">
    <property type="entry name" value="NAD(P)-binding Rossmann-like Domain"/>
    <property type="match status" value="1"/>
</dbReference>
<gene>
    <name evidence="2" type="ORF">SAMN05444412_101529</name>
</gene>
<dbReference type="PANTHER" id="PTHR48079">
    <property type="entry name" value="PROTEIN YEEZ"/>
    <property type="match status" value="1"/>
</dbReference>
<evidence type="ECO:0000313" key="3">
    <source>
        <dbReference type="Proteomes" id="UP000199663"/>
    </source>
</evidence>
<dbReference type="PANTHER" id="PTHR48079:SF6">
    <property type="entry name" value="NAD(P)-BINDING DOMAIN-CONTAINING PROTEIN-RELATED"/>
    <property type="match status" value="1"/>
</dbReference>
<dbReference type="EMBL" id="FNQC01000001">
    <property type="protein sequence ID" value="SDY55759.1"/>
    <property type="molecule type" value="Genomic_DNA"/>
</dbReference>
<sequence length="272" mass="30695">MKKISVIGLGWLGEPLAKQLIKKGYHVMGSTTSPEKQERFEKQGIPSALLSFVPYPEGVDFHPLFETDLLIVNIPPRSRTFPESFHPEQIKYIKAMATQAGIKKIIYVSSTSVYPDANQEARESDPLTLENTGNKALFNAEQLLWQDKNYDLTIIRFGGLLGVDRIPGRYFSGKENVVGDSQVNYIHRDDAVGLIDWVIEKSLWNETFNGVCPIHPRRKEIYEKNALDMGMAPPSSYAAEGTSKWKVISPQKIQDTGFAFKIPNPLDFWYVG</sequence>
<dbReference type="RefSeq" id="WP_019596362.1">
    <property type="nucleotide sequence ID" value="NZ_FNQC01000001.1"/>
</dbReference>
<reference evidence="2 3" key="1">
    <citation type="submission" date="2016-10" db="EMBL/GenBank/DDBJ databases">
        <authorList>
            <person name="Varghese N."/>
            <person name="Submissions S."/>
        </authorList>
    </citation>
    <scope>NUCLEOTIDE SEQUENCE [LARGE SCALE GENOMIC DNA]</scope>
    <source>
        <strain evidence="2 3">DSM 17997</strain>
    </source>
</reference>
<organism evidence="2 3">
    <name type="scientific">Rhodonellum ikkaensis</name>
    <dbReference type="NCBI Taxonomy" id="336829"/>
    <lineage>
        <taxon>Bacteria</taxon>
        <taxon>Pseudomonadati</taxon>
        <taxon>Bacteroidota</taxon>
        <taxon>Cytophagia</taxon>
        <taxon>Cytophagales</taxon>
        <taxon>Cytophagaceae</taxon>
        <taxon>Rhodonellum</taxon>
    </lineage>
</organism>
<dbReference type="Pfam" id="PF03446">
    <property type="entry name" value="NAD_binding_2"/>
    <property type="match status" value="1"/>
</dbReference>
<keyword evidence="3" id="KW-1185">Reference proteome</keyword>
<proteinExistence type="predicted"/>
<protein>
    <submittedName>
        <fullName evidence="2">Nucleoside-diphosphate-sugar epimerase</fullName>
    </submittedName>
</protein>
<dbReference type="InterPro" id="IPR006115">
    <property type="entry name" value="6PGDH_NADP-bd"/>
</dbReference>
<comment type="caution">
    <text evidence="2">The sequence shown here is derived from an EMBL/GenBank/DDBJ whole genome shotgun (WGS) entry which is preliminary data.</text>
</comment>
<dbReference type="InterPro" id="IPR036291">
    <property type="entry name" value="NAD(P)-bd_dom_sf"/>
</dbReference>
<dbReference type="Proteomes" id="UP000199663">
    <property type="component" value="Unassembled WGS sequence"/>
</dbReference>
<evidence type="ECO:0000259" key="1">
    <source>
        <dbReference type="Pfam" id="PF03446"/>
    </source>
</evidence>
<name>A0A1H3KUV8_9BACT</name>
<feature type="domain" description="6-phosphogluconate dehydrogenase NADP-binding" evidence="1">
    <location>
        <begin position="3"/>
        <end position="45"/>
    </location>
</feature>
<evidence type="ECO:0000313" key="2">
    <source>
        <dbReference type="EMBL" id="SDY55759.1"/>
    </source>
</evidence>
<dbReference type="SUPFAM" id="SSF51735">
    <property type="entry name" value="NAD(P)-binding Rossmann-fold domains"/>
    <property type="match status" value="1"/>
</dbReference>
<accession>A0A1H3KUV8</accession>
<dbReference type="InterPro" id="IPR051783">
    <property type="entry name" value="NAD(P)-dependent_oxidoreduct"/>
</dbReference>